<proteinExistence type="inferred from homology"/>
<evidence type="ECO:0000256" key="6">
    <source>
        <dbReference type="ARBA" id="ARBA00022989"/>
    </source>
</evidence>
<feature type="compositionally biased region" description="Basic and acidic residues" evidence="9">
    <location>
        <begin position="746"/>
        <end position="757"/>
    </location>
</feature>
<dbReference type="GO" id="GO:0005886">
    <property type="term" value="C:plasma membrane"/>
    <property type="evidence" value="ECO:0007669"/>
    <property type="project" value="UniProtKB-SubCell"/>
</dbReference>
<keyword evidence="8" id="KW-1003">Cell membrane</keyword>
<organism evidence="11 12">
    <name type="scientific">Methylosinus sporium</name>
    <dbReference type="NCBI Taxonomy" id="428"/>
    <lineage>
        <taxon>Bacteria</taxon>
        <taxon>Pseudomonadati</taxon>
        <taxon>Pseudomonadota</taxon>
        <taxon>Alphaproteobacteria</taxon>
        <taxon>Hyphomicrobiales</taxon>
        <taxon>Methylocystaceae</taxon>
        <taxon>Methylosinus</taxon>
    </lineage>
</organism>
<dbReference type="NCBIfam" id="TIGR01494">
    <property type="entry name" value="ATPase_P-type"/>
    <property type="match status" value="1"/>
</dbReference>
<dbReference type="EMBL" id="PUIV01000004">
    <property type="protein sequence ID" value="PWB95055.1"/>
    <property type="molecule type" value="Genomic_DNA"/>
</dbReference>
<dbReference type="InterPro" id="IPR023214">
    <property type="entry name" value="HAD_sf"/>
</dbReference>
<dbReference type="InterPro" id="IPR017969">
    <property type="entry name" value="Heavy-metal-associated_CS"/>
</dbReference>
<dbReference type="GO" id="GO:0005524">
    <property type="term" value="F:ATP binding"/>
    <property type="evidence" value="ECO:0007669"/>
    <property type="project" value="UniProtKB-UniRule"/>
</dbReference>
<gene>
    <name evidence="11" type="ORF">C5689_04510</name>
</gene>
<keyword evidence="5" id="KW-1278">Translocase</keyword>
<keyword evidence="3 8" id="KW-0812">Transmembrane</keyword>
<accession>A0A2U1STW8</accession>
<evidence type="ECO:0000256" key="4">
    <source>
        <dbReference type="ARBA" id="ARBA00022723"/>
    </source>
</evidence>
<dbReference type="InterPro" id="IPR027256">
    <property type="entry name" value="P-typ_ATPase_IB"/>
</dbReference>
<feature type="transmembrane region" description="Helical" evidence="8">
    <location>
        <begin position="351"/>
        <end position="372"/>
    </location>
</feature>
<dbReference type="CDD" id="cd00371">
    <property type="entry name" value="HMA"/>
    <property type="match status" value="1"/>
</dbReference>
<sequence>MTMDVDFSTLATHGPDGARRLELALDGMTCAACIFEIESALKAIPDLTTARVNYGDRRLSLEWTAPTFDFSIVSERLRRMGYRARPFERESGERAERETSRRLLRCLAVAAFASVNVMMLSEAVWLGGDMDATTRDFFHGVSALIALPAAAFAGQPFFASAFAALRAHRLNIDVPISLGVLLSLAMSVYETLTHAPHAYFDSATMLLAFLLLARYLDCAMRRKTRAVAANLAALRAPAACRLDADGAQSYVPLAALAPGDHALVRPGERIPADGVVLSGDSSLDESLVTGETRRRSVGAGDTVYAGAMNFDGALTICVLAAAGGSLIDEIERLLDKATAARSRYRRLADRVARLYAPLVHLAALCTALAWLLAGASLHDALTTAIAVLIVTCPCALALAVPAVQVAASGALFRAGVLLNSADALERLAEIDTVVFDKTGTLTTPEPRVANAQEIEPELLMLAARLAHSSRHPLARAVAREYPRAAPLEGAREEQGAGVVAIVDGIEARLGDPCFCGVERDCAAAARDESSVIAFRHGERSAALVVRQTLRRDARDTIDALTRRGLRIIILSGDRTAPVEAAARALDVAEWRGAMKPADKVARLEALRAQGRKVLMIGDGVNDAPALAAAHVSLSPIDAAQIAQAAADAVFLGEELAPIVTTVDAARRARALMRQNLALSLLYNAVAAPLAMAGLLTPLIAALAMSSSSLIVTLNASRAGRVSAARELEGARARSPRTDGPNGSGRAGDESRDGRRVEEEEGIVA</sequence>
<evidence type="ECO:0000313" key="12">
    <source>
        <dbReference type="Proteomes" id="UP000245137"/>
    </source>
</evidence>
<evidence type="ECO:0000256" key="1">
    <source>
        <dbReference type="ARBA" id="ARBA00004370"/>
    </source>
</evidence>
<dbReference type="InterPro" id="IPR008250">
    <property type="entry name" value="ATPase_P-typ_transduc_dom_A_sf"/>
</dbReference>
<dbReference type="Proteomes" id="UP000245137">
    <property type="component" value="Unassembled WGS sequence"/>
</dbReference>
<evidence type="ECO:0000256" key="3">
    <source>
        <dbReference type="ARBA" id="ARBA00022692"/>
    </source>
</evidence>
<dbReference type="GO" id="GO:0016887">
    <property type="term" value="F:ATP hydrolysis activity"/>
    <property type="evidence" value="ECO:0007669"/>
    <property type="project" value="InterPro"/>
</dbReference>
<keyword evidence="4 8" id="KW-0479">Metal-binding</keyword>
<dbReference type="NCBIfam" id="TIGR01512">
    <property type="entry name" value="ATPase-IB2_Cd"/>
    <property type="match status" value="1"/>
</dbReference>
<dbReference type="SUPFAM" id="SSF81653">
    <property type="entry name" value="Calcium ATPase, transduction domain A"/>
    <property type="match status" value="1"/>
</dbReference>
<dbReference type="InterPro" id="IPR023298">
    <property type="entry name" value="ATPase_P-typ_TM_dom_sf"/>
</dbReference>
<dbReference type="PROSITE" id="PS50846">
    <property type="entry name" value="HMA_2"/>
    <property type="match status" value="1"/>
</dbReference>
<dbReference type="PROSITE" id="PS00154">
    <property type="entry name" value="ATPASE_E1_E2"/>
    <property type="match status" value="1"/>
</dbReference>
<dbReference type="GO" id="GO:0046872">
    <property type="term" value="F:metal ion binding"/>
    <property type="evidence" value="ECO:0007669"/>
    <property type="project" value="UniProtKB-KW"/>
</dbReference>
<keyword evidence="6 8" id="KW-1133">Transmembrane helix</keyword>
<dbReference type="PRINTS" id="PR00119">
    <property type="entry name" value="CATATPASE"/>
</dbReference>
<evidence type="ECO:0000313" key="11">
    <source>
        <dbReference type="EMBL" id="PWB95055.1"/>
    </source>
</evidence>
<dbReference type="SUPFAM" id="SSF55008">
    <property type="entry name" value="HMA, heavy metal-associated domain"/>
    <property type="match status" value="1"/>
</dbReference>
<dbReference type="NCBIfam" id="TIGR01511">
    <property type="entry name" value="ATPase-IB1_Cu"/>
    <property type="match status" value="1"/>
</dbReference>
<dbReference type="RefSeq" id="WP_108916079.1">
    <property type="nucleotide sequence ID" value="NZ_BGJY01000002.1"/>
</dbReference>
<evidence type="ECO:0000259" key="10">
    <source>
        <dbReference type="PROSITE" id="PS50846"/>
    </source>
</evidence>
<feature type="transmembrane region" description="Helical" evidence="8">
    <location>
        <begin position="170"/>
        <end position="192"/>
    </location>
</feature>
<dbReference type="InterPro" id="IPR001757">
    <property type="entry name" value="P_typ_ATPase"/>
</dbReference>
<name>A0A2U1STW8_METSR</name>
<dbReference type="Pfam" id="PF00403">
    <property type="entry name" value="HMA"/>
    <property type="match status" value="1"/>
</dbReference>
<feature type="transmembrane region" description="Helical" evidence="8">
    <location>
        <begin position="103"/>
        <end position="125"/>
    </location>
</feature>
<dbReference type="InterPro" id="IPR006121">
    <property type="entry name" value="HMA_dom"/>
</dbReference>
<dbReference type="InterPro" id="IPR018303">
    <property type="entry name" value="ATPase_P-typ_P_site"/>
</dbReference>
<dbReference type="InterPro" id="IPR023299">
    <property type="entry name" value="ATPase_P-typ_cyto_dom_N"/>
</dbReference>
<dbReference type="Pfam" id="PF00122">
    <property type="entry name" value="E1-E2_ATPase"/>
    <property type="match status" value="1"/>
</dbReference>
<protein>
    <submittedName>
        <fullName evidence="11">Copper-translocating P-type ATPase</fullName>
    </submittedName>
</protein>
<dbReference type="InterPro" id="IPR059000">
    <property type="entry name" value="ATPase_P-type_domA"/>
</dbReference>
<feature type="transmembrane region" description="Helical" evidence="8">
    <location>
        <begin position="384"/>
        <end position="403"/>
    </location>
</feature>
<feature type="transmembrane region" description="Helical" evidence="8">
    <location>
        <begin position="676"/>
        <end position="704"/>
    </location>
</feature>
<dbReference type="GO" id="GO:0019829">
    <property type="term" value="F:ATPase-coupled monoatomic cation transmembrane transporter activity"/>
    <property type="evidence" value="ECO:0007669"/>
    <property type="project" value="InterPro"/>
</dbReference>
<dbReference type="PROSITE" id="PS01229">
    <property type="entry name" value="COF_2"/>
    <property type="match status" value="1"/>
</dbReference>
<dbReference type="Gene3D" id="2.70.150.10">
    <property type="entry name" value="Calcium-transporting ATPase, cytoplasmic transduction domain A"/>
    <property type="match status" value="1"/>
</dbReference>
<reference evidence="11 12" key="1">
    <citation type="journal article" date="2018" name="Appl. Microbiol. Biotechnol.">
        <title>Co-cultivation of the strictly anaerobic methanogen Methanosarcina barkeri with aerobic methanotrophs in an oxygen-limited membrane bioreactor.</title>
        <authorList>
            <person name="In 't Zandt M.H."/>
            <person name="van den Bosch T.J.M."/>
            <person name="Rijkers R."/>
            <person name="van Kessel M.A.H.J."/>
            <person name="Jetten M.S.M."/>
            <person name="Welte C.U."/>
        </authorList>
    </citation>
    <scope>NUCLEOTIDE SEQUENCE [LARGE SCALE GENOMIC DNA]</scope>
    <source>
        <strain evidence="11 12">DSM 17706</strain>
    </source>
</reference>
<keyword evidence="8" id="KW-0547">Nucleotide-binding</keyword>
<dbReference type="PROSITE" id="PS01047">
    <property type="entry name" value="HMA_1"/>
    <property type="match status" value="1"/>
</dbReference>
<dbReference type="GO" id="GO:0015662">
    <property type="term" value="F:P-type ion transporter activity"/>
    <property type="evidence" value="ECO:0007669"/>
    <property type="project" value="UniProtKB-ARBA"/>
</dbReference>
<comment type="caution">
    <text evidence="11">The sequence shown here is derived from an EMBL/GenBank/DDBJ whole genome shotgun (WGS) entry which is preliminary data.</text>
</comment>
<dbReference type="SUPFAM" id="SSF81665">
    <property type="entry name" value="Calcium ATPase, transmembrane domain M"/>
    <property type="match status" value="1"/>
</dbReference>
<evidence type="ECO:0000256" key="9">
    <source>
        <dbReference type="SAM" id="MobiDB-lite"/>
    </source>
</evidence>
<feature type="transmembrane region" description="Helical" evidence="8">
    <location>
        <begin position="198"/>
        <end position="216"/>
    </location>
</feature>
<evidence type="ECO:0000256" key="7">
    <source>
        <dbReference type="ARBA" id="ARBA00023136"/>
    </source>
</evidence>
<feature type="domain" description="HMA" evidence="10">
    <location>
        <begin position="19"/>
        <end position="85"/>
    </location>
</feature>
<evidence type="ECO:0000256" key="2">
    <source>
        <dbReference type="ARBA" id="ARBA00006024"/>
    </source>
</evidence>
<dbReference type="GO" id="GO:0030001">
    <property type="term" value="P:metal ion transport"/>
    <property type="evidence" value="ECO:0007669"/>
    <property type="project" value="UniProtKB-ARBA"/>
</dbReference>
<comment type="subcellular location">
    <subcellularLocation>
        <location evidence="8">Cell membrane</location>
    </subcellularLocation>
    <subcellularLocation>
        <location evidence="1">Membrane</location>
    </subcellularLocation>
</comment>
<comment type="similarity">
    <text evidence="2 8">Belongs to the cation transport ATPase (P-type) (TC 3.A.3) family. Type IB subfamily.</text>
</comment>
<feature type="region of interest" description="Disordered" evidence="9">
    <location>
        <begin position="724"/>
        <end position="764"/>
    </location>
</feature>
<dbReference type="Gene3D" id="3.40.50.1000">
    <property type="entry name" value="HAD superfamily/HAD-like"/>
    <property type="match status" value="1"/>
</dbReference>
<dbReference type="InterPro" id="IPR036412">
    <property type="entry name" value="HAD-like_sf"/>
</dbReference>
<keyword evidence="7 8" id="KW-0472">Membrane</keyword>
<evidence type="ECO:0000256" key="5">
    <source>
        <dbReference type="ARBA" id="ARBA00022967"/>
    </source>
</evidence>
<dbReference type="Gene3D" id="3.30.70.100">
    <property type="match status" value="1"/>
</dbReference>
<keyword evidence="12" id="KW-1185">Reference proteome</keyword>
<dbReference type="AlphaFoldDB" id="A0A2U1STW8"/>
<dbReference type="Pfam" id="PF00702">
    <property type="entry name" value="Hydrolase"/>
    <property type="match status" value="1"/>
</dbReference>
<dbReference type="InterPro" id="IPR036163">
    <property type="entry name" value="HMA_dom_sf"/>
</dbReference>
<feature type="transmembrane region" description="Helical" evidence="8">
    <location>
        <begin position="137"/>
        <end position="158"/>
    </location>
</feature>
<dbReference type="OrthoDB" id="391538at2"/>
<dbReference type="SUPFAM" id="SSF56784">
    <property type="entry name" value="HAD-like"/>
    <property type="match status" value="1"/>
</dbReference>
<dbReference type="PANTHER" id="PTHR46594">
    <property type="entry name" value="P-TYPE CATION-TRANSPORTING ATPASE"/>
    <property type="match status" value="1"/>
</dbReference>
<evidence type="ECO:0000256" key="8">
    <source>
        <dbReference type="RuleBase" id="RU362081"/>
    </source>
</evidence>
<keyword evidence="8" id="KW-0067">ATP-binding</keyword>
<dbReference type="Gene3D" id="3.40.1110.10">
    <property type="entry name" value="Calcium-transporting ATPase, cytoplasmic domain N"/>
    <property type="match status" value="1"/>
</dbReference>
<dbReference type="NCBIfam" id="TIGR01525">
    <property type="entry name" value="ATPase-IB_hvy"/>
    <property type="match status" value="1"/>
</dbReference>
<dbReference type="PANTHER" id="PTHR46594:SF4">
    <property type="entry name" value="P-TYPE CATION-TRANSPORTING ATPASE"/>
    <property type="match status" value="1"/>
</dbReference>